<evidence type="ECO:0000313" key="3">
    <source>
        <dbReference type="Proteomes" id="UP001219525"/>
    </source>
</evidence>
<evidence type="ECO:0000256" key="1">
    <source>
        <dbReference type="SAM" id="MobiDB-lite"/>
    </source>
</evidence>
<comment type="caution">
    <text evidence="2">The sequence shown here is derived from an EMBL/GenBank/DDBJ whole genome shotgun (WGS) entry which is preliminary data.</text>
</comment>
<feature type="region of interest" description="Disordered" evidence="1">
    <location>
        <begin position="149"/>
        <end position="168"/>
    </location>
</feature>
<organism evidence="2 3">
    <name type="scientific">Mycena pura</name>
    <dbReference type="NCBI Taxonomy" id="153505"/>
    <lineage>
        <taxon>Eukaryota</taxon>
        <taxon>Fungi</taxon>
        <taxon>Dikarya</taxon>
        <taxon>Basidiomycota</taxon>
        <taxon>Agaricomycotina</taxon>
        <taxon>Agaricomycetes</taxon>
        <taxon>Agaricomycetidae</taxon>
        <taxon>Agaricales</taxon>
        <taxon>Marasmiineae</taxon>
        <taxon>Mycenaceae</taxon>
        <taxon>Mycena</taxon>
    </lineage>
</organism>
<reference evidence="2" key="1">
    <citation type="submission" date="2023-03" db="EMBL/GenBank/DDBJ databases">
        <title>Massive genome expansion in bonnet fungi (Mycena s.s.) driven by repeated elements and novel gene families across ecological guilds.</title>
        <authorList>
            <consortium name="Lawrence Berkeley National Laboratory"/>
            <person name="Harder C.B."/>
            <person name="Miyauchi S."/>
            <person name="Viragh M."/>
            <person name="Kuo A."/>
            <person name="Thoen E."/>
            <person name="Andreopoulos B."/>
            <person name="Lu D."/>
            <person name="Skrede I."/>
            <person name="Drula E."/>
            <person name="Henrissat B."/>
            <person name="Morin E."/>
            <person name="Kohler A."/>
            <person name="Barry K."/>
            <person name="LaButti K."/>
            <person name="Morin E."/>
            <person name="Salamov A."/>
            <person name="Lipzen A."/>
            <person name="Mereny Z."/>
            <person name="Hegedus B."/>
            <person name="Baldrian P."/>
            <person name="Stursova M."/>
            <person name="Weitz H."/>
            <person name="Taylor A."/>
            <person name="Grigoriev I.V."/>
            <person name="Nagy L.G."/>
            <person name="Martin F."/>
            <person name="Kauserud H."/>
        </authorList>
    </citation>
    <scope>NUCLEOTIDE SEQUENCE</scope>
    <source>
        <strain evidence="2">9144</strain>
    </source>
</reference>
<proteinExistence type="predicted"/>
<protein>
    <submittedName>
        <fullName evidence="2">Uncharacterized protein</fullName>
    </submittedName>
</protein>
<dbReference type="AlphaFoldDB" id="A0AAD6UYM2"/>
<sequence length="168" mass="19321">MRRTYKHKILPHGIPDEIRENPDKWQGQTFAVSVPDDLLTEMGLPLTVCAHVDQLYIEIGRPAVSSTSIWDVFKTLKDRLENDLQDGDRDAVATDFKSLEENFEQDAHLFDVAAPEDGGDDTFFDERLFSDDEQDDIHEDDDEVEFEVELMEDEEDDEVEQLLTQDGT</sequence>
<dbReference type="EMBL" id="JARJCW010000077">
    <property type="protein sequence ID" value="KAJ7197601.1"/>
    <property type="molecule type" value="Genomic_DNA"/>
</dbReference>
<name>A0AAD6UYM2_9AGAR</name>
<gene>
    <name evidence="2" type="ORF">GGX14DRAFT_402527</name>
</gene>
<feature type="compositionally biased region" description="Acidic residues" evidence="1">
    <location>
        <begin position="149"/>
        <end position="160"/>
    </location>
</feature>
<keyword evidence="3" id="KW-1185">Reference proteome</keyword>
<accession>A0AAD6UYM2</accession>
<evidence type="ECO:0000313" key="2">
    <source>
        <dbReference type="EMBL" id="KAJ7197601.1"/>
    </source>
</evidence>
<dbReference type="Proteomes" id="UP001219525">
    <property type="component" value="Unassembled WGS sequence"/>
</dbReference>